<dbReference type="PANTHER" id="PTHR37306">
    <property type="entry name" value="COLICIN V PRODUCTION PROTEIN"/>
    <property type="match status" value="1"/>
</dbReference>
<dbReference type="GO" id="GO:0009403">
    <property type="term" value="P:toxin biosynthetic process"/>
    <property type="evidence" value="ECO:0007669"/>
    <property type="project" value="InterPro"/>
</dbReference>
<keyword evidence="3 5" id="KW-1133">Transmembrane helix</keyword>
<dbReference type="InterPro" id="IPR003825">
    <property type="entry name" value="Colicin-V_CvpA"/>
</dbReference>
<comment type="subcellular location">
    <subcellularLocation>
        <location evidence="1">Membrane</location>
        <topology evidence="1">Multi-pass membrane protein</topology>
    </subcellularLocation>
</comment>
<dbReference type="RefSeq" id="WP_091660039.1">
    <property type="nucleotide sequence ID" value="NZ_FONT01000003.1"/>
</dbReference>
<gene>
    <name evidence="6" type="ORF">SAMN05192532_10367</name>
</gene>
<reference evidence="6 7" key="1">
    <citation type="submission" date="2016-10" db="EMBL/GenBank/DDBJ databases">
        <authorList>
            <person name="de Groot N.N."/>
        </authorList>
    </citation>
    <scope>NUCLEOTIDE SEQUENCE [LARGE SCALE GENOMIC DNA]</scope>
    <source>
        <strain evidence="6 7">DSM 23995</strain>
    </source>
</reference>
<evidence type="ECO:0000313" key="6">
    <source>
        <dbReference type="EMBL" id="SFE69093.1"/>
    </source>
</evidence>
<feature type="transmembrane region" description="Helical" evidence="5">
    <location>
        <begin position="23"/>
        <end position="43"/>
    </location>
</feature>
<accession>A0A1I2CMR9</accession>
<evidence type="ECO:0000256" key="4">
    <source>
        <dbReference type="ARBA" id="ARBA00023136"/>
    </source>
</evidence>
<dbReference type="Proteomes" id="UP000199516">
    <property type="component" value="Unassembled WGS sequence"/>
</dbReference>
<organism evidence="6 7">
    <name type="scientific">Alteribacillus iranensis</name>
    <dbReference type="NCBI Taxonomy" id="930128"/>
    <lineage>
        <taxon>Bacteria</taxon>
        <taxon>Bacillati</taxon>
        <taxon>Bacillota</taxon>
        <taxon>Bacilli</taxon>
        <taxon>Bacillales</taxon>
        <taxon>Bacillaceae</taxon>
        <taxon>Alteribacillus</taxon>
    </lineage>
</organism>
<dbReference type="Pfam" id="PF02674">
    <property type="entry name" value="Colicin_V"/>
    <property type="match status" value="1"/>
</dbReference>
<keyword evidence="7" id="KW-1185">Reference proteome</keyword>
<evidence type="ECO:0000256" key="2">
    <source>
        <dbReference type="ARBA" id="ARBA00022692"/>
    </source>
</evidence>
<sequence>MLSLLLLLILVGSFFVGLRRGFVLQLIHFVSFFIALFVAFYFYRDVAEYLRLWLPYPQISTDGDNVISMMIEAFDMETVYYAGISFFLLFIAAKILLQIIGSMLDFVSHIPVLRTMNRWLGALFGLAETYLILFILLITAALIPIDYVQQTINESWVASLMVNHTPFLSDWLKQLWSEGI</sequence>
<evidence type="ECO:0000256" key="3">
    <source>
        <dbReference type="ARBA" id="ARBA00022989"/>
    </source>
</evidence>
<evidence type="ECO:0000256" key="5">
    <source>
        <dbReference type="SAM" id="Phobius"/>
    </source>
</evidence>
<dbReference type="OrthoDB" id="1809613at2"/>
<dbReference type="STRING" id="930128.SAMN05192532_10367"/>
<evidence type="ECO:0000256" key="1">
    <source>
        <dbReference type="ARBA" id="ARBA00004141"/>
    </source>
</evidence>
<proteinExistence type="predicted"/>
<feature type="transmembrane region" description="Helical" evidence="5">
    <location>
        <begin position="120"/>
        <end position="143"/>
    </location>
</feature>
<evidence type="ECO:0000313" key="7">
    <source>
        <dbReference type="Proteomes" id="UP000199516"/>
    </source>
</evidence>
<feature type="transmembrane region" description="Helical" evidence="5">
    <location>
        <begin position="79"/>
        <end position="100"/>
    </location>
</feature>
<keyword evidence="4 5" id="KW-0472">Membrane</keyword>
<protein>
    <submittedName>
        <fullName evidence="6">Uncharacterized membrane protein, required for colicin V production</fullName>
    </submittedName>
</protein>
<dbReference type="EMBL" id="FONT01000003">
    <property type="protein sequence ID" value="SFE69093.1"/>
    <property type="molecule type" value="Genomic_DNA"/>
</dbReference>
<dbReference type="AlphaFoldDB" id="A0A1I2CMR9"/>
<name>A0A1I2CMR9_9BACI</name>
<dbReference type="GO" id="GO:0016020">
    <property type="term" value="C:membrane"/>
    <property type="evidence" value="ECO:0007669"/>
    <property type="project" value="UniProtKB-SubCell"/>
</dbReference>
<dbReference type="PANTHER" id="PTHR37306:SF1">
    <property type="entry name" value="COLICIN V PRODUCTION PROTEIN"/>
    <property type="match status" value="1"/>
</dbReference>
<keyword evidence="2 5" id="KW-0812">Transmembrane</keyword>